<gene>
    <name evidence="2" type="ORF">XD93_0415</name>
</gene>
<evidence type="ECO:0000256" key="1">
    <source>
        <dbReference type="SAM" id="Phobius"/>
    </source>
</evidence>
<keyword evidence="1" id="KW-0472">Membrane</keyword>
<keyword evidence="1" id="KW-1133">Transmembrane helix</keyword>
<dbReference type="EMBL" id="LGGO01000046">
    <property type="protein sequence ID" value="KUK77296.1"/>
    <property type="molecule type" value="Genomic_DNA"/>
</dbReference>
<protein>
    <recommendedName>
        <fullName evidence="4">Transmembrane(S)protein</fullName>
    </recommendedName>
</protein>
<name>A0A101HI72_9BACT</name>
<keyword evidence="1" id="KW-0812">Transmembrane</keyword>
<evidence type="ECO:0000313" key="2">
    <source>
        <dbReference type="EMBL" id="KUK77296.1"/>
    </source>
</evidence>
<accession>A0A101HI72</accession>
<evidence type="ECO:0008006" key="4">
    <source>
        <dbReference type="Google" id="ProtNLM"/>
    </source>
</evidence>
<sequence>MNISKTYNNTIIKIGLISGISLILGLLFDYFFYDKMLGINFLIYIIFIVLGLFVISHTLKKQINKEVVWLLIPLAFFSTM</sequence>
<feature type="transmembrane region" description="Helical" evidence="1">
    <location>
        <begin position="12"/>
        <end position="31"/>
    </location>
</feature>
<proteinExistence type="predicted"/>
<feature type="transmembrane region" description="Helical" evidence="1">
    <location>
        <begin position="37"/>
        <end position="55"/>
    </location>
</feature>
<dbReference type="Proteomes" id="UP000053904">
    <property type="component" value="Unassembled WGS sequence"/>
</dbReference>
<reference evidence="3" key="1">
    <citation type="journal article" date="2015" name="MBio">
        <title>Genome-Resolved Metagenomic Analysis Reveals Roles for Candidate Phyla and Other Microbial Community Members in Biogeochemical Transformations in Oil Reservoirs.</title>
        <authorList>
            <person name="Hu P."/>
            <person name="Tom L."/>
            <person name="Singh A."/>
            <person name="Thomas B.C."/>
            <person name="Baker B.J."/>
            <person name="Piceno Y.M."/>
            <person name="Andersen G.L."/>
            <person name="Banfield J.F."/>
        </authorList>
    </citation>
    <scope>NUCLEOTIDE SEQUENCE [LARGE SCALE GENOMIC DNA]</scope>
</reference>
<organism evidence="2 3">
    <name type="scientific">candidate division WS6 bacterium 34_10</name>
    <dbReference type="NCBI Taxonomy" id="1641389"/>
    <lineage>
        <taxon>Bacteria</taxon>
        <taxon>Candidatus Dojkabacteria</taxon>
    </lineage>
</organism>
<comment type="caution">
    <text evidence="2">The sequence shown here is derived from an EMBL/GenBank/DDBJ whole genome shotgun (WGS) entry which is preliminary data.</text>
</comment>
<evidence type="ECO:0000313" key="3">
    <source>
        <dbReference type="Proteomes" id="UP000053904"/>
    </source>
</evidence>
<dbReference type="AlphaFoldDB" id="A0A101HI72"/>
<feature type="non-terminal residue" evidence="2">
    <location>
        <position position="80"/>
    </location>
</feature>